<comment type="caution">
    <text evidence="5">The sequence shown here is derived from an EMBL/GenBank/DDBJ whole genome shotgun (WGS) entry which is preliminary data.</text>
</comment>
<dbReference type="InterPro" id="IPR050523">
    <property type="entry name" value="AKR_Detox_Biosynth"/>
</dbReference>
<gene>
    <name evidence="5" type="ORF">NKR23_g6687</name>
</gene>
<evidence type="ECO:0000313" key="6">
    <source>
        <dbReference type="Proteomes" id="UP001174694"/>
    </source>
</evidence>
<dbReference type="AlphaFoldDB" id="A0AA38RP36"/>
<proteinExistence type="inferred from homology"/>
<dbReference type="Pfam" id="PF00248">
    <property type="entry name" value="Aldo_ket_red"/>
    <property type="match status" value="1"/>
</dbReference>
<organism evidence="5 6">
    <name type="scientific">Pleurostoma richardsiae</name>
    <dbReference type="NCBI Taxonomy" id="41990"/>
    <lineage>
        <taxon>Eukaryota</taxon>
        <taxon>Fungi</taxon>
        <taxon>Dikarya</taxon>
        <taxon>Ascomycota</taxon>
        <taxon>Pezizomycotina</taxon>
        <taxon>Sordariomycetes</taxon>
        <taxon>Sordariomycetidae</taxon>
        <taxon>Calosphaeriales</taxon>
        <taxon>Pleurostomataceae</taxon>
        <taxon>Pleurostoma</taxon>
    </lineage>
</organism>
<dbReference type="SUPFAM" id="SSF51430">
    <property type="entry name" value="NAD(P)-linked oxidoreductase"/>
    <property type="match status" value="1"/>
</dbReference>
<evidence type="ECO:0000256" key="2">
    <source>
        <dbReference type="ARBA" id="ARBA00023002"/>
    </source>
</evidence>
<dbReference type="PANTHER" id="PTHR43364">
    <property type="entry name" value="NADH-SPECIFIC METHYLGLYOXAL REDUCTASE-RELATED"/>
    <property type="match status" value="1"/>
</dbReference>
<comment type="similarity">
    <text evidence="3">Belongs to the aldo/keto reductase family. Aldo/keto reductase 2 subfamily.</text>
</comment>
<dbReference type="EMBL" id="JANBVO010000019">
    <property type="protein sequence ID" value="KAJ9143479.1"/>
    <property type="molecule type" value="Genomic_DNA"/>
</dbReference>
<dbReference type="GO" id="GO:0016491">
    <property type="term" value="F:oxidoreductase activity"/>
    <property type="evidence" value="ECO:0007669"/>
    <property type="project" value="UniProtKB-KW"/>
</dbReference>
<feature type="domain" description="NADP-dependent oxidoreductase" evidence="4">
    <location>
        <begin position="29"/>
        <end position="329"/>
    </location>
</feature>
<sequence>MAPPTVQPPKSLLGRHRLLAPTAGVFVSPICLGTMNFGGVMDDSLGECTKETAFEILDYFYEQGGNFLDTASSYQGEESEKWLGEWLTKTGRRDEFVLATKYTGNFKSRSEPYRQQCNFGGNGTKSLHLSVDASLKKLQTTYIDLLYLHFWDMTADIPEIMQSLNHLVTSGKVLYLGISDTPAWIVVKCNDYARQHGLRQFSVYQGRWSAADRDFERDIIPMCRAEGMGLAPWGTLGRGLFKPKDQIKEGGRNMPSMNNGREALVSDQLEKIAVRKGVAITSVALAYVLHKAAYVFPILGGRKLGHIHGNIEALSLRLTGQDIADIETAYPFDVGFPHNFLSGNINRGPQGPGDVRTSNIRGFFDYVEDIHPILPELQE</sequence>
<name>A0AA38RP36_9PEZI</name>
<dbReference type="PANTHER" id="PTHR43364:SF7">
    <property type="entry name" value="NADP-DEPENDENT OXIDOREDUCTASE DOMAIN-CONTAINING PROTEIN-RELATED"/>
    <property type="match status" value="1"/>
</dbReference>
<protein>
    <submittedName>
        <fullName evidence="5">Aryl-alcohol dehydrogenase</fullName>
    </submittedName>
</protein>
<evidence type="ECO:0000259" key="4">
    <source>
        <dbReference type="Pfam" id="PF00248"/>
    </source>
</evidence>
<dbReference type="InterPro" id="IPR023210">
    <property type="entry name" value="NADP_OxRdtase_dom"/>
</dbReference>
<accession>A0AA38RP36</accession>
<evidence type="ECO:0000256" key="1">
    <source>
        <dbReference type="ARBA" id="ARBA00022857"/>
    </source>
</evidence>
<dbReference type="Proteomes" id="UP001174694">
    <property type="component" value="Unassembled WGS sequence"/>
</dbReference>
<dbReference type="Gene3D" id="3.20.20.100">
    <property type="entry name" value="NADP-dependent oxidoreductase domain"/>
    <property type="match status" value="1"/>
</dbReference>
<dbReference type="InterPro" id="IPR036812">
    <property type="entry name" value="NAD(P)_OxRdtase_dom_sf"/>
</dbReference>
<keyword evidence="1" id="KW-0521">NADP</keyword>
<evidence type="ECO:0000256" key="3">
    <source>
        <dbReference type="ARBA" id="ARBA00038157"/>
    </source>
</evidence>
<evidence type="ECO:0000313" key="5">
    <source>
        <dbReference type="EMBL" id="KAJ9143479.1"/>
    </source>
</evidence>
<keyword evidence="6" id="KW-1185">Reference proteome</keyword>
<keyword evidence="2" id="KW-0560">Oxidoreductase</keyword>
<reference evidence="5" key="1">
    <citation type="submission" date="2022-07" db="EMBL/GenBank/DDBJ databases">
        <title>Fungi with potential for degradation of polypropylene.</title>
        <authorList>
            <person name="Gostincar C."/>
        </authorList>
    </citation>
    <scope>NUCLEOTIDE SEQUENCE</scope>
    <source>
        <strain evidence="5">EXF-13308</strain>
    </source>
</reference>